<reference evidence="1" key="1">
    <citation type="submission" date="2019-02" db="EMBL/GenBank/DDBJ databases">
        <authorList>
            <person name="Gruber-Vodicka R. H."/>
            <person name="Seah K. B. B."/>
        </authorList>
    </citation>
    <scope>NUCLEOTIDE SEQUENCE</scope>
    <source>
        <strain evidence="3">BECK_S127</strain>
        <strain evidence="2">BECK_S1320</strain>
        <strain evidence="1">BECK_S1321</strain>
    </source>
</reference>
<proteinExistence type="predicted"/>
<sequence>MPLTNSNAMRFTVCAIRESAPRSAFPQVTNQSKDADTFRANRIDYRRCGFH</sequence>
<organism evidence="1">
    <name type="scientific">Candidatus Kentrum sp. SD</name>
    <dbReference type="NCBI Taxonomy" id="2126332"/>
    <lineage>
        <taxon>Bacteria</taxon>
        <taxon>Pseudomonadati</taxon>
        <taxon>Pseudomonadota</taxon>
        <taxon>Gammaproteobacteria</taxon>
        <taxon>Candidatus Kentrum</taxon>
    </lineage>
</organism>
<protein>
    <submittedName>
        <fullName evidence="1">Uncharacterized protein</fullName>
    </submittedName>
</protein>
<gene>
    <name evidence="3" type="ORF">BECKSD772D_GA0070982_109010</name>
    <name evidence="2" type="ORF">BECKSD772E_GA0070983_11775</name>
    <name evidence="1" type="ORF">BECKSD772F_GA0070984_12162</name>
</gene>
<dbReference type="AlphaFoldDB" id="A0A450YUM8"/>
<name>A0A450YUM8_9GAMM</name>
<evidence type="ECO:0000313" key="1">
    <source>
        <dbReference type="EMBL" id="VFK45257.1"/>
    </source>
</evidence>
<accession>A0A450YUM8</accession>
<evidence type="ECO:0000313" key="2">
    <source>
        <dbReference type="EMBL" id="VFK49412.1"/>
    </source>
</evidence>
<dbReference type="EMBL" id="CAADHB010000090">
    <property type="protein sequence ID" value="VFK80178.1"/>
    <property type="molecule type" value="Genomic_DNA"/>
</dbReference>
<evidence type="ECO:0000313" key="3">
    <source>
        <dbReference type="EMBL" id="VFK80178.1"/>
    </source>
</evidence>
<dbReference type="EMBL" id="CAADFU010000177">
    <property type="protein sequence ID" value="VFK49412.1"/>
    <property type="molecule type" value="Genomic_DNA"/>
</dbReference>
<dbReference type="EMBL" id="CAADFR010000216">
    <property type="protein sequence ID" value="VFK45257.1"/>
    <property type="molecule type" value="Genomic_DNA"/>
</dbReference>